<dbReference type="EMBL" id="JAINUG010000400">
    <property type="protein sequence ID" value="KAJ8372477.1"/>
    <property type="molecule type" value="Genomic_DNA"/>
</dbReference>
<dbReference type="InterPro" id="IPR006801">
    <property type="entry name" value="ApoA-II"/>
</dbReference>
<evidence type="ECO:0000313" key="3">
    <source>
        <dbReference type="Proteomes" id="UP001221898"/>
    </source>
</evidence>
<dbReference type="Gene3D" id="6.10.250.100">
    <property type="match status" value="1"/>
</dbReference>
<evidence type="ECO:0000256" key="1">
    <source>
        <dbReference type="SAM" id="MobiDB-lite"/>
    </source>
</evidence>
<keyword evidence="3" id="KW-1185">Reference proteome</keyword>
<name>A0AAD7RAC3_9TELE</name>
<dbReference type="AlphaFoldDB" id="A0AAD7RAC3"/>
<comment type="caution">
    <text evidence="2">The sequence shown here is derived from an EMBL/GenBank/DDBJ whole genome shotgun (WGS) entry which is preliminary data.</text>
</comment>
<feature type="region of interest" description="Disordered" evidence="1">
    <location>
        <begin position="31"/>
        <end position="87"/>
    </location>
</feature>
<organism evidence="2 3">
    <name type="scientific">Aldrovandia affinis</name>
    <dbReference type="NCBI Taxonomy" id="143900"/>
    <lineage>
        <taxon>Eukaryota</taxon>
        <taxon>Metazoa</taxon>
        <taxon>Chordata</taxon>
        <taxon>Craniata</taxon>
        <taxon>Vertebrata</taxon>
        <taxon>Euteleostomi</taxon>
        <taxon>Actinopterygii</taxon>
        <taxon>Neopterygii</taxon>
        <taxon>Teleostei</taxon>
        <taxon>Notacanthiformes</taxon>
        <taxon>Halosauridae</taxon>
        <taxon>Aldrovandia</taxon>
    </lineage>
</organism>
<dbReference type="GO" id="GO:0005576">
    <property type="term" value="C:extracellular region"/>
    <property type="evidence" value="ECO:0007669"/>
    <property type="project" value="InterPro"/>
</dbReference>
<proteinExistence type="predicted"/>
<gene>
    <name evidence="2" type="ORF">AAFF_G00289220</name>
</gene>
<protein>
    <submittedName>
        <fullName evidence="2">Uncharacterized protein</fullName>
    </submittedName>
</protein>
<dbReference type="Proteomes" id="UP001221898">
    <property type="component" value="Unassembled WGS sequence"/>
</dbReference>
<dbReference type="SUPFAM" id="SSF58113">
    <property type="entry name" value="Apolipoprotein A-I"/>
    <property type="match status" value="1"/>
</dbReference>
<dbReference type="Pfam" id="PF04711">
    <property type="entry name" value="ApoA-II"/>
    <property type="match status" value="1"/>
</dbReference>
<reference evidence="2" key="1">
    <citation type="journal article" date="2023" name="Science">
        <title>Genome structures resolve the early diversification of teleost fishes.</title>
        <authorList>
            <person name="Parey E."/>
            <person name="Louis A."/>
            <person name="Montfort J."/>
            <person name="Bouchez O."/>
            <person name="Roques C."/>
            <person name="Iampietro C."/>
            <person name="Lluch J."/>
            <person name="Castinel A."/>
            <person name="Donnadieu C."/>
            <person name="Desvignes T."/>
            <person name="Floi Bucao C."/>
            <person name="Jouanno E."/>
            <person name="Wen M."/>
            <person name="Mejri S."/>
            <person name="Dirks R."/>
            <person name="Jansen H."/>
            <person name="Henkel C."/>
            <person name="Chen W.J."/>
            <person name="Zahm M."/>
            <person name="Cabau C."/>
            <person name="Klopp C."/>
            <person name="Thompson A.W."/>
            <person name="Robinson-Rechavi M."/>
            <person name="Braasch I."/>
            <person name="Lecointre G."/>
            <person name="Bobe J."/>
            <person name="Postlethwait J.H."/>
            <person name="Berthelot C."/>
            <person name="Roest Crollius H."/>
            <person name="Guiguen Y."/>
        </authorList>
    </citation>
    <scope>NUCLEOTIDE SEQUENCE</scope>
    <source>
        <strain evidence="2">NC1722</strain>
    </source>
</reference>
<dbReference type="GO" id="GO:0006869">
    <property type="term" value="P:lipid transport"/>
    <property type="evidence" value="ECO:0007669"/>
    <property type="project" value="InterPro"/>
</dbReference>
<feature type="compositionally biased region" description="Low complexity" evidence="1">
    <location>
        <begin position="37"/>
        <end position="47"/>
    </location>
</feature>
<evidence type="ECO:0000313" key="2">
    <source>
        <dbReference type="EMBL" id="KAJ8372477.1"/>
    </source>
</evidence>
<dbReference type="GO" id="GO:0042157">
    <property type="term" value="P:lipoprotein metabolic process"/>
    <property type="evidence" value="ECO:0007669"/>
    <property type="project" value="InterPro"/>
</dbReference>
<accession>A0AAD7RAC3</accession>
<sequence>MIRSELQFNRRPNKQDCSCLQEFDLFSLHPWPDAKGRASQQSARQQAPDCQPAPANRRPTLHLRRANGLGQGRGPLSPRGHKYPGPAENKRHQFYEPQPVKVSPVQSAAMKFSLIAALLVVLALAHGSESVSVVKREAPDLEKLTKYFQDLSETLTRTTQEIVEKLKNHELTGQAHAYIEEGKAQLTPLTERIQEQLTPLTESMQAQIKPLADSVQTQLQEIWKMIVDQAKAVAPAQ</sequence>
<dbReference type="GO" id="GO:0008289">
    <property type="term" value="F:lipid binding"/>
    <property type="evidence" value="ECO:0007669"/>
    <property type="project" value="InterPro"/>
</dbReference>